<feature type="compositionally biased region" description="Basic and acidic residues" evidence="1">
    <location>
        <begin position="11"/>
        <end position="31"/>
    </location>
</feature>
<dbReference type="EMBL" id="PVTF01000003">
    <property type="protein sequence ID" value="PRY43747.1"/>
    <property type="molecule type" value="Genomic_DNA"/>
</dbReference>
<accession>A0A2T0TDK4</accession>
<feature type="region of interest" description="Disordered" evidence="1">
    <location>
        <begin position="1"/>
        <end position="57"/>
    </location>
</feature>
<dbReference type="Proteomes" id="UP000239494">
    <property type="component" value="Unassembled WGS sequence"/>
</dbReference>
<proteinExistence type="predicted"/>
<evidence type="ECO:0008006" key="4">
    <source>
        <dbReference type="Google" id="ProtNLM"/>
    </source>
</evidence>
<keyword evidence="3" id="KW-1185">Reference proteome</keyword>
<protein>
    <recommendedName>
        <fullName evidence="4">YbaB/EbfC DNA-binding family protein</fullName>
    </recommendedName>
</protein>
<gene>
    <name evidence="2" type="ORF">CLV43_103496</name>
</gene>
<evidence type="ECO:0000313" key="3">
    <source>
        <dbReference type="Proteomes" id="UP000239494"/>
    </source>
</evidence>
<name>A0A2T0TDK4_9PSEU</name>
<dbReference type="RefSeq" id="WP_245886365.1">
    <property type="nucleotide sequence ID" value="NZ_PVTF01000003.1"/>
</dbReference>
<dbReference type="AlphaFoldDB" id="A0A2T0TDK4"/>
<reference evidence="2 3" key="1">
    <citation type="submission" date="2018-03" db="EMBL/GenBank/DDBJ databases">
        <title>Genomic Encyclopedia of Archaeal and Bacterial Type Strains, Phase II (KMG-II): from individual species to whole genera.</title>
        <authorList>
            <person name="Goeker M."/>
        </authorList>
    </citation>
    <scope>NUCLEOTIDE SEQUENCE [LARGE SCALE GENOMIC DNA]</scope>
    <source>
        <strain evidence="2 3">DSM 44720</strain>
    </source>
</reference>
<evidence type="ECO:0000313" key="2">
    <source>
        <dbReference type="EMBL" id="PRY43747.1"/>
    </source>
</evidence>
<comment type="caution">
    <text evidence="2">The sequence shown here is derived from an EMBL/GenBank/DDBJ whole genome shotgun (WGS) entry which is preliminary data.</text>
</comment>
<organism evidence="2 3">
    <name type="scientific">Umezawaea tangerina</name>
    <dbReference type="NCBI Taxonomy" id="84725"/>
    <lineage>
        <taxon>Bacteria</taxon>
        <taxon>Bacillati</taxon>
        <taxon>Actinomycetota</taxon>
        <taxon>Actinomycetes</taxon>
        <taxon>Pseudonocardiales</taxon>
        <taxon>Pseudonocardiaceae</taxon>
        <taxon>Umezawaea</taxon>
    </lineage>
</organism>
<sequence>MSDPDDQVGAEIDRANQRVTETERRVTDHLTRGGPVFGHASSPDRAVTVVTPPGAPPTEIRISPAALRMGPDALAAEIVRVAGRASRDAGARLHQSLQRVVDPGTAAGLTELGFSPDRYPR</sequence>
<evidence type="ECO:0000256" key="1">
    <source>
        <dbReference type="SAM" id="MobiDB-lite"/>
    </source>
</evidence>